<name>A0ABV6HJN3_9SPHI</name>
<protein>
    <submittedName>
        <fullName evidence="1">SusD/RagB family nutrient-binding outer membrane lipoprotein</fullName>
    </submittedName>
</protein>
<evidence type="ECO:0000313" key="2">
    <source>
        <dbReference type="Proteomes" id="UP001589774"/>
    </source>
</evidence>
<dbReference type="RefSeq" id="WP_130857845.1">
    <property type="nucleotide sequence ID" value="NZ_JBHLWO010000002.1"/>
</dbReference>
<comment type="caution">
    <text evidence="1">The sequence shown here is derived from an EMBL/GenBank/DDBJ whole genome shotgun (WGS) entry which is preliminary data.</text>
</comment>
<gene>
    <name evidence="1" type="ORF">ACFFI0_12250</name>
</gene>
<keyword evidence="1" id="KW-0449">Lipoprotein</keyword>
<dbReference type="EMBL" id="JBHLWO010000002">
    <property type="protein sequence ID" value="MFC0319086.1"/>
    <property type="molecule type" value="Genomic_DNA"/>
</dbReference>
<sequence length="544" mass="60991">MKKSVYILLLSIVFTSCKKWLDINENPSSPNSTVPAPEQRLPPIIAQFADGYESAGTRVAFLAQQLAVTYANNNNWNLTRWYSNVSSANWPWQSWYVNTAVNIQPLIEASEKVGAYHYIGAAKIMKAWGFGYLADFYGMLPYDEFDIPGNLTPRFDDGAYVQGKVIALLDEAIADLQKSQEITAPDLAEGDILNGGKVENWIRLAYGLKARFLNHLTKKADYNPQAVLDALASAPQSDEQSSIMQYVDEEGVADNSKAALQYVNIGSTGRITKLYYDYLSNNYTGAPTGNNNMEDPRMDLLIPRMENREGQLVRTQFVDMSSDLPKAGPSSYNYSASSDRFSNKDSVYVQLRMDPAKPQAGQRILSTGSWYTQRGGKGLLLTNAEMRFIEAEVRLRLGQSAEALTAYKAGIRSHMSIMGITPTVIEQFLSSSSVIQNAGDLTMSHIMIQKYIALSYSPEVWCDLRRMNYCTDASGSYNETVGIYKGFKRPSHVFIEAYPSPTDWPRRFAVPSYEINFNIEQVRKANPNAESPTYLNEPVWWDQP</sequence>
<dbReference type="SUPFAM" id="SSF48452">
    <property type="entry name" value="TPR-like"/>
    <property type="match status" value="1"/>
</dbReference>
<dbReference type="InterPro" id="IPR041662">
    <property type="entry name" value="SusD-like_2"/>
</dbReference>
<dbReference type="InterPro" id="IPR011990">
    <property type="entry name" value="TPR-like_helical_dom_sf"/>
</dbReference>
<accession>A0ABV6HJN3</accession>
<proteinExistence type="predicted"/>
<evidence type="ECO:0000313" key="1">
    <source>
        <dbReference type="EMBL" id="MFC0319086.1"/>
    </source>
</evidence>
<dbReference type="Pfam" id="PF12771">
    <property type="entry name" value="SusD-like_2"/>
    <property type="match status" value="1"/>
</dbReference>
<dbReference type="PROSITE" id="PS51257">
    <property type="entry name" value="PROKAR_LIPOPROTEIN"/>
    <property type="match status" value="1"/>
</dbReference>
<dbReference type="Proteomes" id="UP001589774">
    <property type="component" value="Unassembled WGS sequence"/>
</dbReference>
<organism evidence="1 2">
    <name type="scientific">Olivibacter oleidegradans</name>
    <dbReference type="NCBI Taxonomy" id="760123"/>
    <lineage>
        <taxon>Bacteria</taxon>
        <taxon>Pseudomonadati</taxon>
        <taxon>Bacteroidota</taxon>
        <taxon>Sphingobacteriia</taxon>
        <taxon>Sphingobacteriales</taxon>
        <taxon>Sphingobacteriaceae</taxon>
        <taxon>Olivibacter</taxon>
    </lineage>
</organism>
<dbReference type="Gene3D" id="1.25.40.390">
    <property type="match status" value="1"/>
</dbReference>
<keyword evidence="2" id="KW-1185">Reference proteome</keyword>
<reference evidence="1 2" key="1">
    <citation type="submission" date="2024-09" db="EMBL/GenBank/DDBJ databases">
        <authorList>
            <person name="Sun Q."/>
            <person name="Mori K."/>
        </authorList>
    </citation>
    <scope>NUCLEOTIDE SEQUENCE [LARGE SCALE GENOMIC DNA]</scope>
    <source>
        <strain evidence="1 2">CCM 7765</strain>
    </source>
</reference>